<keyword evidence="4 15" id="KW-0227">DNA damage</keyword>
<dbReference type="InterPro" id="IPR027417">
    <property type="entry name" value="P-loop_NTPase"/>
</dbReference>
<evidence type="ECO:0000256" key="16">
    <source>
        <dbReference type="SAM" id="MobiDB-lite"/>
    </source>
</evidence>
<dbReference type="InterPro" id="IPR004609">
    <property type="entry name" value="ATP-dep_DNA_helicase_RecG"/>
</dbReference>
<keyword evidence="11" id="KW-0413">Isomerase</keyword>
<proteinExistence type="inferred from homology"/>
<dbReference type="InterPro" id="IPR001650">
    <property type="entry name" value="Helicase_C-like"/>
</dbReference>
<accession>A0A9D2RHR8</accession>
<comment type="catalytic activity">
    <reaction evidence="14 15">
        <text>ATP + H2O = ADP + phosphate + H(+)</text>
        <dbReference type="Rhea" id="RHEA:13065"/>
        <dbReference type="ChEBI" id="CHEBI:15377"/>
        <dbReference type="ChEBI" id="CHEBI:15378"/>
        <dbReference type="ChEBI" id="CHEBI:30616"/>
        <dbReference type="ChEBI" id="CHEBI:43474"/>
        <dbReference type="ChEBI" id="CHEBI:456216"/>
        <dbReference type="EC" id="5.6.2.4"/>
    </reaction>
</comment>
<dbReference type="FunFam" id="3.40.50.300:FF:000391">
    <property type="entry name" value="ATP-dependent DNA helicase RecG"/>
    <property type="match status" value="1"/>
</dbReference>
<name>A0A9D2RHR8_9BURK</name>
<dbReference type="SMART" id="SM00490">
    <property type="entry name" value="HELICc"/>
    <property type="match status" value="1"/>
</dbReference>
<dbReference type="PANTHER" id="PTHR47964">
    <property type="entry name" value="ATP-DEPENDENT DNA HELICASE HOMOLOG RECG, CHLOROPLASTIC"/>
    <property type="match status" value="1"/>
</dbReference>
<dbReference type="Pfam" id="PF00270">
    <property type="entry name" value="DEAD"/>
    <property type="match status" value="1"/>
</dbReference>
<reference evidence="19" key="2">
    <citation type="submission" date="2021-04" db="EMBL/GenBank/DDBJ databases">
        <authorList>
            <person name="Gilroy R."/>
        </authorList>
    </citation>
    <scope>NUCLEOTIDE SEQUENCE</scope>
    <source>
        <strain evidence="19">9264</strain>
    </source>
</reference>
<keyword evidence="10 15" id="KW-0234">DNA repair</keyword>
<dbReference type="CDD" id="cd17992">
    <property type="entry name" value="DEXHc_RecG"/>
    <property type="match status" value="1"/>
</dbReference>
<dbReference type="PROSITE" id="PS51192">
    <property type="entry name" value="HELICASE_ATP_BIND_1"/>
    <property type="match status" value="1"/>
</dbReference>
<reference evidence="19" key="1">
    <citation type="journal article" date="2021" name="PeerJ">
        <title>Extensive microbial diversity within the chicken gut microbiome revealed by metagenomics and culture.</title>
        <authorList>
            <person name="Gilroy R."/>
            <person name="Ravi A."/>
            <person name="Getino M."/>
            <person name="Pursley I."/>
            <person name="Horton D.L."/>
            <person name="Alikhan N.F."/>
            <person name="Baker D."/>
            <person name="Gharbi K."/>
            <person name="Hall N."/>
            <person name="Watson M."/>
            <person name="Adriaenssens E.M."/>
            <person name="Foster-Nyarko E."/>
            <person name="Jarju S."/>
            <person name="Secka A."/>
            <person name="Antonio M."/>
            <person name="Oren A."/>
            <person name="Chaudhuri R.R."/>
            <person name="La Ragione R."/>
            <person name="Hildebrand F."/>
            <person name="Pallen M.J."/>
        </authorList>
    </citation>
    <scope>NUCLEOTIDE SEQUENCE</scope>
    <source>
        <strain evidence="19">9264</strain>
    </source>
</reference>
<organism evidence="19 20">
    <name type="scientific">Candidatus Paenalcaligenes intestinipullorum</name>
    <dbReference type="NCBI Taxonomy" id="2838718"/>
    <lineage>
        <taxon>Bacteria</taxon>
        <taxon>Pseudomonadati</taxon>
        <taxon>Pseudomonadota</taxon>
        <taxon>Betaproteobacteria</taxon>
        <taxon>Burkholderiales</taxon>
        <taxon>Alcaligenaceae</taxon>
        <taxon>Paenalcaligenes</taxon>
    </lineage>
</organism>
<dbReference type="GO" id="GO:0003677">
    <property type="term" value="F:DNA binding"/>
    <property type="evidence" value="ECO:0007669"/>
    <property type="project" value="UniProtKB-KW"/>
</dbReference>
<evidence type="ECO:0000256" key="11">
    <source>
        <dbReference type="ARBA" id="ARBA00023235"/>
    </source>
</evidence>
<comment type="similarity">
    <text evidence="1 15">Belongs to the helicase family. RecG subfamily.</text>
</comment>
<keyword evidence="8" id="KW-0238">DNA-binding</keyword>
<evidence type="ECO:0000256" key="4">
    <source>
        <dbReference type="ARBA" id="ARBA00022763"/>
    </source>
</evidence>
<keyword evidence="3 15" id="KW-0547">Nucleotide-binding</keyword>
<evidence type="ECO:0000256" key="6">
    <source>
        <dbReference type="ARBA" id="ARBA00022806"/>
    </source>
</evidence>
<evidence type="ECO:0000256" key="14">
    <source>
        <dbReference type="ARBA" id="ARBA00048988"/>
    </source>
</evidence>
<dbReference type="PANTHER" id="PTHR47964:SF1">
    <property type="entry name" value="ATP-DEPENDENT DNA HELICASE HOMOLOG RECG, CHLOROPLASTIC"/>
    <property type="match status" value="1"/>
</dbReference>
<evidence type="ECO:0000256" key="10">
    <source>
        <dbReference type="ARBA" id="ARBA00023204"/>
    </source>
</evidence>
<evidence type="ECO:0000313" key="20">
    <source>
        <dbReference type="Proteomes" id="UP000823889"/>
    </source>
</evidence>
<feature type="domain" description="Helicase C-terminal" evidence="18">
    <location>
        <begin position="501"/>
        <end position="666"/>
    </location>
</feature>
<dbReference type="Pfam" id="PF17191">
    <property type="entry name" value="RecG_wedge"/>
    <property type="match status" value="1"/>
</dbReference>
<evidence type="ECO:0000313" key="19">
    <source>
        <dbReference type="EMBL" id="HJD44677.1"/>
    </source>
</evidence>
<dbReference type="InterPro" id="IPR011545">
    <property type="entry name" value="DEAD/DEAH_box_helicase_dom"/>
</dbReference>
<dbReference type="EC" id="5.6.2.4" evidence="13 15"/>
<evidence type="ECO:0000256" key="2">
    <source>
        <dbReference type="ARBA" id="ARBA00017846"/>
    </source>
</evidence>
<dbReference type="InterPro" id="IPR045562">
    <property type="entry name" value="RecG_dom3_C"/>
</dbReference>
<dbReference type="AlphaFoldDB" id="A0A9D2RHR8"/>
<dbReference type="InterPro" id="IPR047112">
    <property type="entry name" value="RecG/Mfd"/>
</dbReference>
<dbReference type="NCBIfam" id="TIGR00643">
    <property type="entry name" value="recG"/>
    <property type="match status" value="1"/>
</dbReference>
<sequence>MANASISRSQPVKAKRSPAKRTLTQAERFARLGLHNDADFMLHVPLRYEDETQLHDLSQIRPGQFVQADVEVTDQHIAPGVRRQLIVQVQDHTGSLRLRWLHFYPSLLKQLAPGQRVRIRGEVRDGFHGLELVHPKVTQADQPLAQALTPIYPTTDGLRQDSLAKAIQAAFSRTQLTDTLPEAIRQHFNLAEFAQALYTVHHPPKGADQQALLSRTHPAWARIKFDELLAQQLSLAAAREARRQQRAPVLQAQSDGSVSSLVAQLRAHLPFQLTAAQERVVHEIHADLQQPYPMHRLLQGDVGSGKTVVAALAAAQALAAGYQVAVMAPTEILAEQHYLKLAAWFAPLAIEVVWLSGSMTVKQRRPVLERLAQAEPLLIVGTQALIQEGVEFARLGLIILDEQHRFGVGQRLALSKKGEQPTKGGGEAFRPIQSSAEPQDLASVASSTVNSALLPHQLSMSATPIPRTLAMSFLADLDVSVIDELPVGRKPIVTKLIADVRRDEILAYVAQQVAQGGQVYWVCPLVEESESLQLQTAVDTHHYLVEHLPGVQVGLVHGKLKAAEKAAVMDAFRANQVQVLVATTVIEVGVDVPNANLMIIEHAERFGLAQLHQLRGRVGRGAAQAVCVLLYQPQLSADGRARLRAMHETNDGFKIAQYDLELRGPGEFLGLRQSGQALLRFADLQTDAHMIEQAKACAQLLRTQYPKVAQAHLERWLQGREDLLRT</sequence>
<evidence type="ECO:0000256" key="15">
    <source>
        <dbReference type="RuleBase" id="RU363016"/>
    </source>
</evidence>
<evidence type="ECO:0000259" key="18">
    <source>
        <dbReference type="PROSITE" id="PS51194"/>
    </source>
</evidence>
<dbReference type="SMART" id="SM00487">
    <property type="entry name" value="DEXDc"/>
    <property type="match status" value="1"/>
</dbReference>
<dbReference type="Gene3D" id="3.40.50.300">
    <property type="entry name" value="P-loop containing nucleotide triphosphate hydrolases"/>
    <property type="match status" value="2"/>
</dbReference>
<dbReference type="GO" id="GO:0006310">
    <property type="term" value="P:DNA recombination"/>
    <property type="evidence" value="ECO:0007669"/>
    <property type="project" value="UniProtKB-UniRule"/>
</dbReference>
<evidence type="ECO:0000256" key="3">
    <source>
        <dbReference type="ARBA" id="ARBA00022741"/>
    </source>
</evidence>
<evidence type="ECO:0000256" key="1">
    <source>
        <dbReference type="ARBA" id="ARBA00007504"/>
    </source>
</evidence>
<dbReference type="SUPFAM" id="SSF50249">
    <property type="entry name" value="Nucleic acid-binding proteins"/>
    <property type="match status" value="1"/>
</dbReference>
<dbReference type="NCBIfam" id="NF008166">
    <property type="entry name" value="PRK10917.1-4"/>
    <property type="match status" value="1"/>
</dbReference>
<keyword evidence="6 15" id="KW-0347">Helicase</keyword>
<evidence type="ECO:0000256" key="13">
    <source>
        <dbReference type="ARBA" id="ARBA00034808"/>
    </source>
</evidence>
<evidence type="ECO:0000256" key="9">
    <source>
        <dbReference type="ARBA" id="ARBA00023172"/>
    </source>
</evidence>
<protein>
    <recommendedName>
        <fullName evidence="2 15">ATP-dependent DNA helicase RecG</fullName>
        <ecNumber evidence="13 15">5.6.2.4</ecNumber>
    </recommendedName>
</protein>
<dbReference type="CDD" id="cd04488">
    <property type="entry name" value="RecG_wedge_OBF"/>
    <property type="match status" value="1"/>
</dbReference>
<dbReference type="EMBL" id="DWUQ01000136">
    <property type="protein sequence ID" value="HJD44677.1"/>
    <property type="molecule type" value="Genomic_DNA"/>
</dbReference>
<feature type="compositionally biased region" description="Polar residues" evidence="16">
    <location>
        <begin position="1"/>
        <end position="10"/>
    </location>
</feature>
<gene>
    <name evidence="19" type="primary">recG</name>
    <name evidence="19" type="ORF">H9906_06580</name>
</gene>
<dbReference type="Pfam" id="PF19833">
    <property type="entry name" value="RecG_dom3_C"/>
    <property type="match status" value="1"/>
</dbReference>
<keyword evidence="9 15" id="KW-0233">DNA recombination</keyword>
<dbReference type="CDD" id="cd18811">
    <property type="entry name" value="SF2_C_RecG"/>
    <property type="match status" value="1"/>
</dbReference>
<dbReference type="GO" id="GO:0005524">
    <property type="term" value="F:ATP binding"/>
    <property type="evidence" value="ECO:0007669"/>
    <property type="project" value="UniProtKB-KW"/>
</dbReference>
<dbReference type="InterPro" id="IPR014001">
    <property type="entry name" value="Helicase_ATP-bd"/>
</dbReference>
<dbReference type="GO" id="GO:0016787">
    <property type="term" value="F:hydrolase activity"/>
    <property type="evidence" value="ECO:0007669"/>
    <property type="project" value="UniProtKB-KW"/>
</dbReference>
<dbReference type="Gene3D" id="2.40.50.140">
    <property type="entry name" value="Nucleic acid-binding proteins"/>
    <property type="match status" value="1"/>
</dbReference>
<evidence type="ECO:0000259" key="17">
    <source>
        <dbReference type="PROSITE" id="PS51192"/>
    </source>
</evidence>
<comment type="function">
    <text evidence="15">Plays a critical role in recombination and DNA repair. Helps process Holliday junction intermediates to mature products by catalyzing branch migration. Has replication fork regression activity, unwinds stalled or blocked replication forks to make a HJ that can be resolved. Has a DNA unwinding activity characteristic of a DNA helicase with 3'-5' polarity.</text>
</comment>
<evidence type="ECO:0000256" key="5">
    <source>
        <dbReference type="ARBA" id="ARBA00022801"/>
    </source>
</evidence>
<keyword evidence="7 15" id="KW-0067">ATP-binding</keyword>
<dbReference type="GO" id="GO:0006281">
    <property type="term" value="P:DNA repair"/>
    <property type="evidence" value="ECO:0007669"/>
    <property type="project" value="UniProtKB-UniRule"/>
</dbReference>
<dbReference type="GO" id="GO:0043138">
    <property type="term" value="F:3'-5' DNA helicase activity"/>
    <property type="evidence" value="ECO:0007669"/>
    <property type="project" value="UniProtKB-EC"/>
</dbReference>
<evidence type="ECO:0000256" key="12">
    <source>
        <dbReference type="ARBA" id="ARBA00034617"/>
    </source>
</evidence>
<dbReference type="InterPro" id="IPR012340">
    <property type="entry name" value="NA-bd_OB-fold"/>
</dbReference>
<comment type="catalytic activity">
    <reaction evidence="12 15">
        <text>Couples ATP hydrolysis with the unwinding of duplex DNA by translocating in the 3'-5' direction.</text>
        <dbReference type="EC" id="5.6.2.4"/>
    </reaction>
</comment>
<keyword evidence="5 15" id="KW-0378">Hydrolase</keyword>
<evidence type="ECO:0000256" key="7">
    <source>
        <dbReference type="ARBA" id="ARBA00022840"/>
    </source>
</evidence>
<dbReference type="SUPFAM" id="SSF52540">
    <property type="entry name" value="P-loop containing nucleoside triphosphate hydrolases"/>
    <property type="match status" value="2"/>
</dbReference>
<feature type="region of interest" description="Disordered" evidence="16">
    <location>
        <begin position="1"/>
        <end position="21"/>
    </location>
</feature>
<dbReference type="InterPro" id="IPR033454">
    <property type="entry name" value="RecG_wedge"/>
</dbReference>
<feature type="domain" description="Helicase ATP-binding" evidence="17">
    <location>
        <begin position="287"/>
        <end position="482"/>
    </location>
</feature>
<dbReference type="PROSITE" id="PS51194">
    <property type="entry name" value="HELICASE_CTER"/>
    <property type="match status" value="1"/>
</dbReference>
<dbReference type="Pfam" id="PF00271">
    <property type="entry name" value="Helicase_C"/>
    <property type="match status" value="1"/>
</dbReference>
<dbReference type="Proteomes" id="UP000823889">
    <property type="component" value="Unassembled WGS sequence"/>
</dbReference>
<evidence type="ECO:0000256" key="8">
    <source>
        <dbReference type="ARBA" id="ARBA00023125"/>
    </source>
</evidence>
<comment type="caution">
    <text evidence="19">The sequence shown here is derived from an EMBL/GenBank/DDBJ whole genome shotgun (WGS) entry which is preliminary data.</text>
</comment>